<evidence type="ECO:0000256" key="2">
    <source>
        <dbReference type="ARBA" id="ARBA00022553"/>
    </source>
</evidence>
<reference evidence="4" key="1">
    <citation type="journal article" date="2020" name="G3 (Bethesda)">
        <title>High-Quality Assemblies for Three Invasive Social Wasps from the &lt;i&gt;Vespula&lt;/i&gt; Genus.</title>
        <authorList>
            <person name="Harrop T.W.R."/>
            <person name="Guhlin J."/>
            <person name="McLaughlin G.M."/>
            <person name="Permina E."/>
            <person name="Stockwell P."/>
            <person name="Gilligan J."/>
            <person name="Le Lec M.F."/>
            <person name="Gruber M.A.M."/>
            <person name="Quinn O."/>
            <person name="Lovegrove M."/>
            <person name="Duncan E.J."/>
            <person name="Remnant E.J."/>
            <person name="Van Eeckhoven J."/>
            <person name="Graham B."/>
            <person name="Knapp R.A."/>
            <person name="Langford K.W."/>
            <person name="Kronenberg Z."/>
            <person name="Press M.O."/>
            <person name="Eacker S.M."/>
            <person name="Wilson-Rankin E.E."/>
            <person name="Purcell J."/>
            <person name="Lester P.J."/>
            <person name="Dearden P.K."/>
        </authorList>
    </citation>
    <scope>NUCLEOTIDE SEQUENCE</scope>
    <source>
        <strain evidence="4">Linc-1</strain>
    </source>
</reference>
<sequence length="517" mass="58153">MMSRGLCEGLIAKTGDVVGIGNTVLVRSQSFTTSSGCVSGTSTQFHEFCHAIPSKDISAFKLRGSPSPENCISTYEPHAYCVVYSTTDRASVRVAEEVLQALWRSDHVSARAVILVGNKVDLARSRLVSTEEGKSMATSYDCKFIETSVGINHNVDELLVGLLTQIRLKLENPERTRDLFRKRSRKNRSRSPLGSCSENNSPKKYRGSRTSTSLKVRNLLGKVWARDSKSKSCENLHMFCVKYVGRRNNPKSFNVAYQAFYSRRSSDNNTTLYKIINANGESIDATDNGEFETNNNWELLTPRGFRFYLPGSIGPGWVNSSTTTHIKTEFITITENDPTNTVNVKKNYKKLKGKSYIKRPLLYCTAQECPLLLRKGIEELFPGCLDVSAAQLTIVTISQKSNLKTLRWSKITETEKLAKYFVLAASDICTRLKMIGYWADFINPFSGQPYFSSLKTNTLYTTDERFRCLGFKIKDKNNCKIITYENNVSNFIGSLYTTAPASTEFLKDIMSNINTEF</sequence>
<dbReference type="GO" id="GO:0005886">
    <property type="term" value="C:plasma membrane"/>
    <property type="evidence" value="ECO:0007669"/>
    <property type="project" value="TreeGrafter"/>
</dbReference>
<dbReference type="PROSITE" id="PS51421">
    <property type="entry name" value="RAS"/>
    <property type="match status" value="1"/>
</dbReference>
<gene>
    <name evidence="4" type="ORF">HZH68_007422</name>
</gene>
<dbReference type="PANTHER" id="PTHR45775">
    <property type="entry name" value="RAD, GEM/KIR FAMILY MEMBER 2, ISOFORM C"/>
    <property type="match status" value="1"/>
</dbReference>
<dbReference type="InterPro" id="IPR001806">
    <property type="entry name" value="Small_GTPase"/>
</dbReference>
<dbReference type="PANTHER" id="PTHR45775:SF7">
    <property type="entry name" value="RAD, GEM_KIR FAMILY MEMBER 1, ISOFORM B"/>
    <property type="match status" value="1"/>
</dbReference>
<evidence type="ECO:0000256" key="3">
    <source>
        <dbReference type="SAM" id="MobiDB-lite"/>
    </source>
</evidence>
<dbReference type="Pfam" id="PF00071">
    <property type="entry name" value="Ras"/>
    <property type="match status" value="1"/>
</dbReference>
<evidence type="ECO:0000313" key="4">
    <source>
        <dbReference type="EMBL" id="KAF7401602.1"/>
    </source>
</evidence>
<feature type="compositionally biased region" description="Polar residues" evidence="3">
    <location>
        <begin position="192"/>
        <end position="211"/>
    </location>
</feature>
<dbReference type="GO" id="GO:0003924">
    <property type="term" value="F:GTPase activity"/>
    <property type="evidence" value="ECO:0007669"/>
    <property type="project" value="InterPro"/>
</dbReference>
<dbReference type="SMART" id="SM00175">
    <property type="entry name" value="RAB"/>
    <property type="match status" value="1"/>
</dbReference>
<protein>
    <submittedName>
        <fullName evidence="4">Uncharacterized protein</fullName>
    </submittedName>
</protein>
<dbReference type="SUPFAM" id="SSF52540">
    <property type="entry name" value="P-loop containing nucleoside triphosphate hydrolases"/>
    <property type="match status" value="1"/>
</dbReference>
<dbReference type="InterPro" id="IPR027417">
    <property type="entry name" value="P-loop_NTPase"/>
</dbReference>
<proteinExistence type="inferred from homology"/>
<dbReference type="InterPro" id="IPR051641">
    <property type="entry name" value="RGK_GTP-binding_reg"/>
</dbReference>
<dbReference type="PROSITE" id="PS51419">
    <property type="entry name" value="RAB"/>
    <property type="match status" value="1"/>
</dbReference>
<name>A0A834K7L7_VESGE</name>
<accession>A0A834K7L7</accession>
<feature type="region of interest" description="Disordered" evidence="3">
    <location>
        <begin position="177"/>
        <end position="211"/>
    </location>
</feature>
<dbReference type="EMBL" id="JACSDZ010000006">
    <property type="protein sequence ID" value="KAF7401602.1"/>
    <property type="molecule type" value="Genomic_DNA"/>
</dbReference>
<dbReference type="InterPro" id="IPR019362">
    <property type="entry name" value="MMADHC"/>
</dbReference>
<dbReference type="SMART" id="SM00173">
    <property type="entry name" value="RAS"/>
    <property type="match status" value="1"/>
</dbReference>
<dbReference type="AlphaFoldDB" id="A0A834K7L7"/>
<dbReference type="Proteomes" id="UP000617340">
    <property type="component" value="Unassembled WGS sequence"/>
</dbReference>
<dbReference type="Pfam" id="PF10229">
    <property type="entry name" value="MMADHC"/>
    <property type="match status" value="1"/>
</dbReference>
<dbReference type="Gene3D" id="3.40.50.300">
    <property type="entry name" value="P-loop containing nucleotide triphosphate hydrolases"/>
    <property type="match status" value="1"/>
</dbReference>
<keyword evidence="5" id="KW-1185">Reference proteome</keyword>
<comment type="caution">
    <text evidence="4">The sequence shown here is derived from an EMBL/GenBank/DDBJ whole genome shotgun (WGS) entry which is preliminary data.</text>
</comment>
<keyword evidence="2" id="KW-0597">Phosphoprotein</keyword>
<evidence type="ECO:0000256" key="1">
    <source>
        <dbReference type="ARBA" id="ARBA00008846"/>
    </source>
</evidence>
<dbReference type="GO" id="GO:0005246">
    <property type="term" value="F:calcium channel regulator activity"/>
    <property type="evidence" value="ECO:0007669"/>
    <property type="project" value="TreeGrafter"/>
</dbReference>
<evidence type="ECO:0000313" key="5">
    <source>
        <dbReference type="Proteomes" id="UP000617340"/>
    </source>
</evidence>
<comment type="similarity">
    <text evidence="1">Belongs to the small GTPase superfamily. RGK family.</text>
</comment>
<dbReference type="GO" id="GO:0009235">
    <property type="term" value="P:cobalamin metabolic process"/>
    <property type="evidence" value="ECO:0007669"/>
    <property type="project" value="InterPro"/>
</dbReference>
<organism evidence="4 5">
    <name type="scientific">Vespula germanica</name>
    <name type="common">German yellow jacket</name>
    <name type="synonym">Paravespula germanica</name>
    <dbReference type="NCBI Taxonomy" id="30212"/>
    <lineage>
        <taxon>Eukaryota</taxon>
        <taxon>Metazoa</taxon>
        <taxon>Ecdysozoa</taxon>
        <taxon>Arthropoda</taxon>
        <taxon>Hexapoda</taxon>
        <taxon>Insecta</taxon>
        <taxon>Pterygota</taxon>
        <taxon>Neoptera</taxon>
        <taxon>Endopterygota</taxon>
        <taxon>Hymenoptera</taxon>
        <taxon>Apocrita</taxon>
        <taxon>Aculeata</taxon>
        <taxon>Vespoidea</taxon>
        <taxon>Vespidae</taxon>
        <taxon>Vespinae</taxon>
        <taxon>Vespula</taxon>
    </lineage>
</organism>
<dbReference type="GO" id="GO:0005525">
    <property type="term" value="F:GTP binding"/>
    <property type="evidence" value="ECO:0007669"/>
    <property type="project" value="InterPro"/>
</dbReference>